<proteinExistence type="predicted"/>
<feature type="region of interest" description="Disordered" evidence="1">
    <location>
        <begin position="61"/>
        <end position="142"/>
    </location>
</feature>
<dbReference type="HOGENOM" id="CLU_1089887_0_0_1"/>
<evidence type="ECO:0000256" key="1">
    <source>
        <dbReference type="SAM" id="MobiDB-lite"/>
    </source>
</evidence>
<evidence type="ECO:0000313" key="4">
    <source>
        <dbReference type="Proteomes" id="UP000053758"/>
    </source>
</evidence>
<gene>
    <name evidence="3" type="ORF">PAN0_005c2659</name>
</gene>
<dbReference type="GeneID" id="26303395"/>
<protein>
    <submittedName>
        <fullName evidence="3">Uncharacterized protein</fullName>
    </submittedName>
</protein>
<name>A0A081CCP9_PSEA2</name>
<keyword evidence="2" id="KW-1133">Transmembrane helix</keyword>
<reference evidence="3" key="1">
    <citation type="submission" date="2014-07" db="EMBL/GenBank/DDBJ databases">
        <title>Draft genome sequence of the yeast Pseudozyma antarctica JCM 10317 known as a producer of lipase B which used in a wide range of industrial applications.</title>
        <authorList>
            <person name="Morita T."/>
            <person name="Saika A."/>
            <person name="Koike H."/>
        </authorList>
    </citation>
    <scope>NUCLEOTIDE SEQUENCE</scope>
    <source>
        <strain evidence="3">JCM 10317</strain>
    </source>
</reference>
<keyword evidence="2" id="KW-0812">Transmembrane</keyword>
<accession>A0A081CCP9</accession>
<keyword evidence="4" id="KW-1185">Reference proteome</keyword>
<dbReference type="RefSeq" id="XP_014657385.1">
    <property type="nucleotide sequence ID" value="XM_014801899.1"/>
</dbReference>
<evidence type="ECO:0000313" key="3">
    <source>
        <dbReference type="EMBL" id="GAK64445.1"/>
    </source>
</evidence>
<keyword evidence="2" id="KW-0472">Membrane</keyword>
<feature type="compositionally biased region" description="Low complexity" evidence="1">
    <location>
        <begin position="68"/>
        <end position="86"/>
    </location>
</feature>
<dbReference type="EMBL" id="DF830072">
    <property type="protein sequence ID" value="GAK64445.1"/>
    <property type="molecule type" value="Genomic_DNA"/>
</dbReference>
<organism evidence="3">
    <name type="scientific">Pseudozyma antarctica</name>
    <name type="common">Yeast</name>
    <name type="synonym">Candida antarctica</name>
    <dbReference type="NCBI Taxonomy" id="84753"/>
    <lineage>
        <taxon>Eukaryota</taxon>
        <taxon>Fungi</taxon>
        <taxon>Dikarya</taxon>
        <taxon>Basidiomycota</taxon>
        <taxon>Ustilaginomycotina</taxon>
        <taxon>Ustilaginomycetes</taxon>
        <taxon>Ustilaginales</taxon>
        <taxon>Ustilaginaceae</taxon>
        <taxon>Moesziomyces</taxon>
    </lineage>
</organism>
<dbReference type="AlphaFoldDB" id="A0A081CCP9"/>
<feature type="transmembrane region" description="Helical" evidence="2">
    <location>
        <begin position="21"/>
        <end position="41"/>
    </location>
</feature>
<dbReference type="Proteomes" id="UP000053758">
    <property type="component" value="Unassembled WGS sequence"/>
</dbReference>
<evidence type="ECO:0000256" key="2">
    <source>
        <dbReference type="SAM" id="Phobius"/>
    </source>
</evidence>
<sequence>MRRCASRHPTGRQRTSSWHGVAWRGMAWHGMAGSLAGWLVFGEACMPCAYDTYIFQSLPKSPVGSTEAQGTTPARRAARRQQTGTHTRSHQKSKSKNVLDSAREARISRHAPVRQLARSSPFPSGASPQIGRQAASPSGATDCDVRAELQTLRREARSKIPSVASAPCRCFPSHALLPLPRRASAFSGTWACKLQGFIALAAVVSHAVRAVIGAACKLTFKPAAYIHHIPHKLVRSRPTEPATPILLATTSNLEP</sequence>